<reference evidence="7" key="1">
    <citation type="submission" date="2017-08" db="EMBL/GenBank/DDBJ databases">
        <title>A dynamic microbial community with high functional redundancy inhabits the cold, oxic subseafloor aquifer.</title>
        <authorList>
            <person name="Tully B.J."/>
            <person name="Wheat C.G."/>
            <person name="Glazer B.T."/>
            <person name="Huber J.A."/>
        </authorList>
    </citation>
    <scope>NUCLEOTIDE SEQUENCE [LARGE SCALE GENOMIC DNA]</scope>
</reference>
<evidence type="ECO:0000256" key="4">
    <source>
        <dbReference type="PROSITE-ProRule" id="PRU00433"/>
    </source>
</evidence>
<evidence type="ECO:0000256" key="2">
    <source>
        <dbReference type="ARBA" id="ARBA00022723"/>
    </source>
</evidence>
<proteinExistence type="predicted"/>
<dbReference type="InterPro" id="IPR009056">
    <property type="entry name" value="Cyt_c-like_dom"/>
</dbReference>
<dbReference type="GO" id="GO:0009055">
    <property type="term" value="F:electron transfer activity"/>
    <property type="evidence" value="ECO:0007669"/>
    <property type="project" value="InterPro"/>
</dbReference>
<sequence>MLPDNVKGPGGALFILKNEFEIAPHKALENLEKSLPRPVFKKLNKLKNKEFNSEASFMKAVQKAIGKANTNKYKKEILFSADWSSDLALGKQLFKDNCIRCHGDHGQGDYKNYYPVIAGQNYYYLMRQFAWIKGGKRRNANPDMIKQIAGFNDLDLRSVLDVSTRFIMKKGDWAKN</sequence>
<protein>
    <recommendedName>
        <fullName evidence="5">Cytochrome c domain-containing protein</fullName>
    </recommendedName>
</protein>
<name>A0A2A4SV23_9DELT</name>
<dbReference type="InterPro" id="IPR036909">
    <property type="entry name" value="Cyt_c-like_dom_sf"/>
</dbReference>
<keyword evidence="1 4" id="KW-0349">Heme</keyword>
<dbReference type="GO" id="GO:0046872">
    <property type="term" value="F:metal ion binding"/>
    <property type="evidence" value="ECO:0007669"/>
    <property type="project" value="UniProtKB-KW"/>
</dbReference>
<evidence type="ECO:0000259" key="5">
    <source>
        <dbReference type="PROSITE" id="PS51007"/>
    </source>
</evidence>
<dbReference type="Proteomes" id="UP000218113">
    <property type="component" value="Unassembled WGS sequence"/>
</dbReference>
<evidence type="ECO:0000256" key="1">
    <source>
        <dbReference type="ARBA" id="ARBA00022617"/>
    </source>
</evidence>
<dbReference type="EMBL" id="NVSR01000116">
    <property type="protein sequence ID" value="PCI25200.1"/>
    <property type="molecule type" value="Genomic_DNA"/>
</dbReference>
<gene>
    <name evidence="6" type="ORF">COB67_11045</name>
</gene>
<keyword evidence="2 4" id="KW-0479">Metal-binding</keyword>
<evidence type="ECO:0000313" key="6">
    <source>
        <dbReference type="EMBL" id="PCI25200.1"/>
    </source>
</evidence>
<dbReference type="PROSITE" id="PS51007">
    <property type="entry name" value="CYTC"/>
    <property type="match status" value="1"/>
</dbReference>
<evidence type="ECO:0000313" key="7">
    <source>
        <dbReference type="Proteomes" id="UP000218113"/>
    </source>
</evidence>
<dbReference type="AlphaFoldDB" id="A0A2A4SV23"/>
<accession>A0A2A4SV23</accession>
<keyword evidence="3 4" id="KW-0408">Iron</keyword>
<dbReference type="Pfam" id="PF00034">
    <property type="entry name" value="Cytochrom_C"/>
    <property type="match status" value="1"/>
</dbReference>
<evidence type="ECO:0000256" key="3">
    <source>
        <dbReference type="ARBA" id="ARBA00023004"/>
    </source>
</evidence>
<dbReference type="SUPFAM" id="SSF46626">
    <property type="entry name" value="Cytochrome c"/>
    <property type="match status" value="1"/>
</dbReference>
<feature type="domain" description="Cytochrome c" evidence="5">
    <location>
        <begin position="85"/>
        <end position="167"/>
    </location>
</feature>
<comment type="caution">
    <text evidence="6">The sequence shown here is derived from an EMBL/GenBank/DDBJ whole genome shotgun (WGS) entry which is preliminary data.</text>
</comment>
<dbReference type="Gene3D" id="1.10.760.10">
    <property type="entry name" value="Cytochrome c-like domain"/>
    <property type="match status" value="1"/>
</dbReference>
<organism evidence="6 7">
    <name type="scientific">SAR324 cluster bacterium</name>
    <dbReference type="NCBI Taxonomy" id="2024889"/>
    <lineage>
        <taxon>Bacteria</taxon>
        <taxon>Deltaproteobacteria</taxon>
        <taxon>SAR324 cluster</taxon>
    </lineage>
</organism>
<dbReference type="GO" id="GO:0020037">
    <property type="term" value="F:heme binding"/>
    <property type="evidence" value="ECO:0007669"/>
    <property type="project" value="InterPro"/>
</dbReference>